<dbReference type="PANTHER" id="PTHR42085:SF1">
    <property type="entry name" value="F-BOX DOMAIN-CONTAINING PROTEIN"/>
    <property type="match status" value="1"/>
</dbReference>
<sequence>MSTSNPPSAPTPGPTLFTLPAELRNRIYHYAVVDPNANGETVIDHTNYAQPALLRGSRQLRYEASPVFYYENVFRFSCPDFDCTALVSFSKHYRRYWGSHRAGKFKFEIGGQRKDWGNLMRWLRLVHARVVPALNRVSTQDDMSGRSLASRAMAVVRELRDLPWARVRLILEQLRLSNSQWV</sequence>
<proteinExistence type="predicted"/>
<organism evidence="1 2">
    <name type="scientific">Zasmidium cellare</name>
    <name type="common">Wine cellar mold</name>
    <name type="synonym">Racodium cellare</name>
    <dbReference type="NCBI Taxonomy" id="395010"/>
    <lineage>
        <taxon>Eukaryota</taxon>
        <taxon>Fungi</taxon>
        <taxon>Dikarya</taxon>
        <taxon>Ascomycota</taxon>
        <taxon>Pezizomycotina</taxon>
        <taxon>Dothideomycetes</taxon>
        <taxon>Dothideomycetidae</taxon>
        <taxon>Mycosphaerellales</taxon>
        <taxon>Mycosphaerellaceae</taxon>
        <taxon>Zasmidium</taxon>
    </lineage>
</organism>
<dbReference type="PANTHER" id="PTHR42085">
    <property type="entry name" value="F-BOX DOMAIN-CONTAINING PROTEIN"/>
    <property type="match status" value="1"/>
</dbReference>
<dbReference type="Proteomes" id="UP001305779">
    <property type="component" value="Unassembled WGS sequence"/>
</dbReference>
<dbReference type="InterPro" id="IPR038883">
    <property type="entry name" value="AN11006-like"/>
</dbReference>
<name>A0ABR0EHR1_ZASCE</name>
<dbReference type="EMBL" id="JAXOVC010000006">
    <property type="protein sequence ID" value="KAK4500771.1"/>
    <property type="molecule type" value="Genomic_DNA"/>
</dbReference>
<protein>
    <submittedName>
        <fullName evidence="1">Uncharacterized protein</fullName>
    </submittedName>
</protein>
<keyword evidence="2" id="KW-1185">Reference proteome</keyword>
<reference evidence="1 2" key="1">
    <citation type="journal article" date="2023" name="G3 (Bethesda)">
        <title>A chromosome-level genome assembly of Zasmidium syzygii isolated from banana leaves.</title>
        <authorList>
            <person name="van Westerhoven A.C."/>
            <person name="Mehrabi R."/>
            <person name="Talebi R."/>
            <person name="Steentjes M.B.F."/>
            <person name="Corcolon B."/>
            <person name="Chong P.A."/>
            <person name="Kema G.H.J."/>
            <person name="Seidl M.F."/>
        </authorList>
    </citation>
    <scope>NUCLEOTIDE SEQUENCE [LARGE SCALE GENOMIC DNA]</scope>
    <source>
        <strain evidence="1 2">P124</strain>
    </source>
</reference>
<accession>A0ABR0EHR1</accession>
<gene>
    <name evidence="1" type="ORF">PRZ48_008961</name>
</gene>
<comment type="caution">
    <text evidence="1">The sequence shown here is derived from an EMBL/GenBank/DDBJ whole genome shotgun (WGS) entry which is preliminary data.</text>
</comment>
<evidence type="ECO:0000313" key="1">
    <source>
        <dbReference type="EMBL" id="KAK4500771.1"/>
    </source>
</evidence>
<evidence type="ECO:0000313" key="2">
    <source>
        <dbReference type="Proteomes" id="UP001305779"/>
    </source>
</evidence>